<proteinExistence type="inferred from homology"/>
<dbReference type="PATRIC" id="fig|1195236.3.peg.2807"/>
<dbReference type="PROSITE" id="PS50928">
    <property type="entry name" value="ABC_TM1"/>
    <property type="match status" value="1"/>
</dbReference>
<evidence type="ECO:0000256" key="5">
    <source>
        <dbReference type="ARBA" id="ARBA00022989"/>
    </source>
</evidence>
<keyword evidence="2 7" id="KW-0813">Transport</keyword>
<organism evidence="9 10">
    <name type="scientific">Ruminiclostridium cellobioparum subsp. termitidis CT1112</name>
    <dbReference type="NCBI Taxonomy" id="1195236"/>
    <lineage>
        <taxon>Bacteria</taxon>
        <taxon>Bacillati</taxon>
        <taxon>Bacillota</taxon>
        <taxon>Clostridia</taxon>
        <taxon>Eubacteriales</taxon>
        <taxon>Oscillospiraceae</taxon>
        <taxon>Ruminiclostridium</taxon>
    </lineage>
</organism>
<name>S0FIS4_RUMCE</name>
<feature type="transmembrane region" description="Helical" evidence="7">
    <location>
        <begin position="109"/>
        <end position="130"/>
    </location>
</feature>
<dbReference type="PANTHER" id="PTHR30193">
    <property type="entry name" value="ABC TRANSPORTER PERMEASE PROTEIN"/>
    <property type="match status" value="1"/>
</dbReference>
<evidence type="ECO:0000256" key="3">
    <source>
        <dbReference type="ARBA" id="ARBA00022475"/>
    </source>
</evidence>
<evidence type="ECO:0000256" key="4">
    <source>
        <dbReference type="ARBA" id="ARBA00022692"/>
    </source>
</evidence>
<dbReference type="Proteomes" id="UP000014155">
    <property type="component" value="Unassembled WGS sequence"/>
</dbReference>
<dbReference type="CDD" id="cd06261">
    <property type="entry name" value="TM_PBP2"/>
    <property type="match status" value="1"/>
</dbReference>
<feature type="transmembrane region" description="Helical" evidence="7">
    <location>
        <begin position="77"/>
        <end position="97"/>
    </location>
</feature>
<comment type="similarity">
    <text evidence="7">Belongs to the binding-protein-dependent transport system permease family.</text>
</comment>
<dbReference type="GO" id="GO:0005886">
    <property type="term" value="C:plasma membrane"/>
    <property type="evidence" value="ECO:0007669"/>
    <property type="project" value="UniProtKB-SubCell"/>
</dbReference>
<feature type="domain" description="ABC transmembrane type-1" evidence="8">
    <location>
        <begin position="71"/>
        <end position="285"/>
    </location>
</feature>
<feature type="transmembrane region" description="Helical" evidence="7">
    <location>
        <begin position="158"/>
        <end position="179"/>
    </location>
</feature>
<gene>
    <name evidence="9" type="ORF">CTER_2492</name>
</gene>
<sequence>MIKRRWNFHLVAVLFVLPAILLYTVLLINPVIQSVRMSFFSWNGIAQSPLVFAGLDNYKELLQSGEFWRALANVGKFLAVGFLLQMPVSFILSLIITSKIKAVRFFKTIFFVPVILPITAISIMWTFILWPTGGSLNSIMQLLGMQALIQDWLGDPNIVSITIPLINLWIAVGLNMIIFSAGMVSIPEELYEAAEIDGATGVKKVWNITLPLMKESIKIYSVLCVTGCLKVFDIVYVMTSGGPNGASDVPATLLYYSAFKYQKYGFASSIGTVILILGLAVSILINKFVNNDELNN</sequence>
<evidence type="ECO:0000256" key="1">
    <source>
        <dbReference type="ARBA" id="ARBA00004651"/>
    </source>
</evidence>
<reference evidence="9 10" key="1">
    <citation type="journal article" date="2013" name="Genome Announc.">
        <title>Draft Genome Sequence of the Cellulolytic, Mesophilic, Anaerobic Bacterium Clostridium termitidis Strain CT1112 (DSM 5398).</title>
        <authorList>
            <person name="Lal S."/>
            <person name="Ramachandran U."/>
            <person name="Zhang X."/>
            <person name="Munir R."/>
            <person name="Sparling R."/>
            <person name="Levin D.B."/>
        </authorList>
    </citation>
    <scope>NUCLEOTIDE SEQUENCE [LARGE SCALE GENOMIC DNA]</scope>
    <source>
        <strain evidence="9 10">CT1112</strain>
    </source>
</reference>
<evidence type="ECO:0000256" key="2">
    <source>
        <dbReference type="ARBA" id="ARBA00022448"/>
    </source>
</evidence>
<evidence type="ECO:0000256" key="7">
    <source>
        <dbReference type="RuleBase" id="RU363032"/>
    </source>
</evidence>
<dbReference type="AlphaFoldDB" id="S0FIS4"/>
<feature type="transmembrane region" description="Helical" evidence="7">
    <location>
        <begin position="264"/>
        <end position="285"/>
    </location>
</feature>
<dbReference type="RefSeq" id="WP_004625937.1">
    <property type="nucleotide sequence ID" value="NZ_AORV01000035.1"/>
</dbReference>
<comment type="caution">
    <text evidence="9">The sequence shown here is derived from an EMBL/GenBank/DDBJ whole genome shotgun (WGS) entry which is preliminary data.</text>
</comment>
<dbReference type="EMBL" id="AORV01000035">
    <property type="protein sequence ID" value="EMS71602.1"/>
    <property type="molecule type" value="Genomic_DNA"/>
</dbReference>
<dbReference type="STRING" id="1195236.CTER_2492"/>
<dbReference type="InterPro" id="IPR051393">
    <property type="entry name" value="ABC_transporter_permease"/>
</dbReference>
<dbReference type="PANTHER" id="PTHR30193:SF37">
    <property type="entry name" value="INNER MEMBRANE ABC TRANSPORTER PERMEASE PROTEIN YCJO"/>
    <property type="match status" value="1"/>
</dbReference>
<accession>S0FIS4</accession>
<evidence type="ECO:0000259" key="8">
    <source>
        <dbReference type="PROSITE" id="PS50928"/>
    </source>
</evidence>
<dbReference type="Pfam" id="PF00528">
    <property type="entry name" value="BPD_transp_1"/>
    <property type="match status" value="1"/>
</dbReference>
<keyword evidence="10" id="KW-1185">Reference proteome</keyword>
<dbReference type="GO" id="GO:0055085">
    <property type="term" value="P:transmembrane transport"/>
    <property type="evidence" value="ECO:0007669"/>
    <property type="project" value="InterPro"/>
</dbReference>
<evidence type="ECO:0000313" key="10">
    <source>
        <dbReference type="Proteomes" id="UP000014155"/>
    </source>
</evidence>
<keyword evidence="5 7" id="KW-1133">Transmembrane helix</keyword>
<dbReference type="InterPro" id="IPR000515">
    <property type="entry name" value="MetI-like"/>
</dbReference>
<keyword evidence="4 7" id="KW-0812">Transmembrane</keyword>
<dbReference type="Gene3D" id="1.10.3720.10">
    <property type="entry name" value="MetI-like"/>
    <property type="match status" value="1"/>
</dbReference>
<comment type="subcellular location">
    <subcellularLocation>
        <location evidence="1 7">Cell membrane</location>
        <topology evidence="1 7">Multi-pass membrane protein</topology>
    </subcellularLocation>
</comment>
<keyword evidence="6 7" id="KW-0472">Membrane</keyword>
<dbReference type="InterPro" id="IPR035906">
    <property type="entry name" value="MetI-like_sf"/>
</dbReference>
<feature type="transmembrane region" description="Helical" evidence="7">
    <location>
        <begin position="219"/>
        <end position="238"/>
    </location>
</feature>
<dbReference type="eggNOG" id="COG1175">
    <property type="taxonomic scope" value="Bacteria"/>
</dbReference>
<keyword evidence="3" id="KW-1003">Cell membrane</keyword>
<feature type="transmembrane region" description="Helical" evidence="7">
    <location>
        <begin position="12"/>
        <end position="32"/>
    </location>
</feature>
<dbReference type="SUPFAM" id="SSF161098">
    <property type="entry name" value="MetI-like"/>
    <property type="match status" value="1"/>
</dbReference>
<evidence type="ECO:0000256" key="6">
    <source>
        <dbReference type="ARBA" id="ARBA00023136"/>
    </source>
</evidence>
<evidence type="ECO:0000313" key="9">
    <source>
        <dbReference type="EMBL" id="EMS71602.1"/>
    </source>
</evidence>
<protein>
    <submittedName>
        <fullName evidence="9">ABC transporter, permease protein</fullName>
    </submittedName>
</protein>